<feature type="domain" description="Beta-lactamase-related" evidence="2">
    <location>
        <begin position="40"/>
        <end position="301"/>
    </location>
</feature>
<keyword evidence="1" id="KW-0732">Signal</keyword>
<organism evidence="3 4">
    <name type="scientific">Jannaschia seosinensis</name>
    <dbReference type="NCBI Taxonomy" id="313367"/>
    <lineage>
        <taxon>Bacteria</taxon>
        <taxon>Pseudomonadati</taxon>
        <taxon>Pseudomonadota</taxon>
        <taxon>Alphaproteobacteria</taxon>
        <taxon>Rhodobacterales</taxon>
        <taxon>Roseobacteraceae</taxon>
        <taxon>Jannaschia</taxon>
    </lineage>
</organism>
<dbReference type="AlphaFoldDB" id="A0A0M7BCG2"/>
<evidence type="ECO:0000259" key="2">
    <source>
        <dbReference type="Pfam" id="PF00144"/>
    </source>
</evidence>
<name>A0A0M7BCG2_9RHOB</name>
<feature type="signal peptide" evidence="1">
    <location>
        <begin position="1"/>
        <end position="20"/>
    </location>
</feature>
<evidence type="ECO:0000313" key="3">
    <source>
        <dbReference type="EMBL" id="CUH39879.1"/>
    </source>
</evidence>
<dbReference type="SUPFAM" id="SSF56601">
    <property type="entry name" value="beta-lactamase/transpeptidase-like"/>
    <property type="match status" value="1"/>
</dbReference>
<dbReference type="RefSeq" id="WP_055664014.1">
    <property type="nucleotide sequence ID" value="NZ_CYPR01000173.1"/>
</dbReference>
<dbReference type="Proteomes" id="UP000049455">
    <property type="component" value="Unassembled WGS sequence"/>
</dbReference>
<keyword evidence="4" id="KW-1185">Reference proteome</keyword>
<dbReference type="InterPro" id="IPR050789">
    <property type="entry name" value="Diverse_Enzym_Activities"/>
</dbReference>
<dbReference type="PANTHER" id="PTHR43283">
    <property type="entry name" value="BETA-LACTAMASE-RELATED"/>
    <property type="match status" value="1"/>
</dbReference>
<accession>A0A0M7BCG2</accession>
<dbReference type="InterPro" id="IPR012338">
    <property type="entry name" value="Beta-lactam/transpept-like"/>
</dbReference>
<dbReference type="Gene3D" id="3.40.710.10">
    <property type="entry name" value="DD-peptidase/beta-lactamase superfamily"/>
    <property type="match status" value="1"/>
</dbReference>
<feature type="chain" id="PRO_5005810027" evidence="1">
    <location>
        <begin position="21"/>
        <end position="322"/>
    </location>
</feature>
<proteinExistence type="predicted"/>
<reference evidence="3 4" key="1">
    <citation type="submission" date="2015-09" db="EMBL/GenBank/DDBJ databases">
        <authorList>
            <person name="Jackson K.R."/>
            <person name="Lunt B.L."/>
            <person name="Fisher J.N.B."/>
            <person name="Gardner A.V."/>
            <person name="Bailey M.E."/>
            <person name="Deus L.M."/>
            <person name="Earl A.S."/>
            <person name="Gibby P.D."/>
            <person name="Hartmann K.A."/>
            <person name="Liu J.E."/>
            <person name="Manci A.M."/>
            <person name="Nielsen D.A."/>
            <person name="Solomon M.B."/>
            <person name="Breakwell D.P."/>
            <person name="Burnett S.H."/>
            <person name="Grose J.H."/>
        </authorList>
    </citation>
    <scope>NUCLEOTIDE SEQUENCE [LARGE SCALE GENOMIC DNA]</scope>
    <source>
        <strain evidence="3 4">CECT 7799</strain>
    </source>
</reference>
<evidence type="ECO:0000313" key="4">
    <source>
        <dbReference type="Proteomes" id="UP000049455"/>
    </source>
</evidence>
<dbReference type="Pfam" id="PF00144">
    <property type="entry name" value="Beta-lactamase"/>
    <property type="match status" value="1"/>
</dbReference>
<sequence>MKRRAALTLIGAALTAPAIARGQGLEDVRDTASQLDQLHAIIVVRDGEEIVAEAFRGPGLDNVTNVKSVSKTLLSLLVGIGTERGVISLDDRLLPLLGRDPAGNARDDITVADLLTLRAGLGSTSGGNYGAWVSSGNWVDFALSRPLELEPGEDFIYSTGTTHLLGVALARAAGADLLTLARDWLGDPLDIVFAPWVADPQGNYLGGNDMGLSPRALSRIGRMCLNDGVWNATRVVPAGWLDRAWTPRAKSPWSGDGYGYGWFLTRLAGTRAAYARGYGGQVLAVLPETRTVVTITSDPTRPARSGGYFGDLKRLMAQIAAT</sequence>
<dbReference type="PANTHER" id="PTHR43283:SF7">
    <property type="entry name" value="BETA-LACTAMASE-RELATED DOMAIN-CONTAINING PROTEIN"/>
    <property type="match status" value="1"/>
</dbReference>
<gene>
    <name evidence="3" type="ORF">JSE7799_02607</name>
</gene>
<evidence type="ECO:0000256" key="1">
    <source>
        <dbReference type="SAM" id="SignalP"/>
    </source>
</evidence>
<dbReference type="InterPro" id="IPR001466">
    <property type="entry name" value="Beta-lactam-related"/>
</dbReference>
<protein>
    <submittedName>
        <fullName evidence="3">Beta-lactamase</fullName>
    </submittedName>
</protein>
<dbReference type="EMBL" id="CYPR01000173">
    <property type="protein sequence ID" value="CUH39879.1"/>
    <property type="molecule type" value="Genomic_DNA"/>
</dbReference>
<dbReference type="STRING" id="313367.JSE7799_02607"/>